<evidence type="ECO:0000313" key="3">
    <source>
        <dbReference type="EMBL" id="GAA2103211.1"/>
    </source>
</evidence>
<feature type="compositionally biased region" description="Polar residues" evidence="1">
    <location>
        <begin position="234"/>
        <end position="244"/>
    </location>
</feature>
<feature type="domain" description="TIR" evidence="2">
    <location>
        <begin position="1"/>
        <end position="137"/>
    </location>
</feature>
<feature type="region of interest" description="Disordered" evidence="1">
    <location>
        <begin position="234"/>
        <end position="257"/>
    </location>
</feature>
<protein>
    <recommendedName>
        <fullName evidence="2">TIR domain-containing protein</fullName>
    </recommendedName>
</protein>
<keyword evidence="4" id="KW-1185">Reference proteome</keyword>
<dbReference type="PROSITE" id="PS50104">
    <property type="entry name" value="TIR"/>
    <property type="match status" value="1"/>
</dbReference>
<sequence>MPEIFLNYRTGDGEKTAAALERELSHRFGGDHVFRASKSIRPGEVFDESLLTNVRRSSVFVAVVGPRWLDAPDPSDRARRALENKDDWVRREILEAFRCALPVVPVLDGRTMPRLNRAALPPALARLADRQSLRLDMQRGSADFLHIGDELAALVPRLAELDASRAAEAAPGDGTVSNTMRAPSGPSVQAGRDMHGNVAGTVIDGASGPVHAGQGDLNHRTMRFEGESTTYFENAENNRFTQNFGGRRPRGTDEDDT</sequence>
<accession>A0ABN2X1K8</accession>
<name>A0ABN2X1K8_9ACTN</name>
<dbReference type="EMBL" id="BAAAPE010000028">
    <property type="protein sequence ID" value="GAA2103211.1"/>
    <property type="molecule type" value="Genomic_DNA"/>
</dbReference>
<feature type="region of interest" description="Disordered" evidence="1">
    <location>
        <begin position="166"/>
        <end position="217"/>
    </location>
</feature>
<dbReference type="Gene3D" id="3.40.50.10140">
    <property type="entry name" value="Toll/interleukin-1 receptor homology (TIR) domain"/>
    <property type="match status" value="1"/>
</dbReference>
<comment type="caution">
    <text evidence="3">The sequence shown here is derived from an EMBL/GenBank/DDBJ whole genome shotgun (WGS) entry which is preliminary data.</text>
</comment>
<organism evidence="3 4">
    <name type="scientific">Streptomyces albiaxialis</name>
    <dbReference type="NCBI Taxonomy" id="329523"/>
    <lineage>
        <taxon>Bacteria</taxon>
        <taxon>Bacillati</taxon>
        <taxon>Actinomycetota</taxon>
        <taxon>Actinomycetes</taxon>
        <taxon>Kitasatosporales</taxon>
        <taxon>Streptomycetaceae</taxon>
        <taxon>Streptomyces</taxon>
    </lineage>
</organism>
<dbReference type="RefSeq" id="WP_344535370.1">
    <property type="nucleotide sequence ID" value="NZ_BAAAPE010000028.1"/>
</dbReference>
<reference evidence="3 4" key="1">
    <citation type="journal article" date="2019" name="Int. J. Syst. Evol. Microbiol.">
        <title>The Global Catalogue of Microorganisms (GCM) 10K type strain sequencing project: providing services to taxonomists for standard genome sequencing and annotation.</title>
        <authorList>
            <consortium name="The Broad Institute Genomics Platform"/>
            <consortium name="The Broad Institute Genome Sequencing Center for Infectious Disease"/>
            <person name="Wu L."/>
            <person name="Ma J."/>
        </authorList>
    </citation>
    <scope>NUCLEOTIDE SEQUENCE [LARGE SCALE GENOMIC DNA]</scope>
    <source>
        <strain evidence="3 4">JCM 15478</strain>
    </source>
</reference>
<gene>
    <name evidence="3" type="ORF">GCM10009801_78000</name>
</gene>
<evidence type="ECO:0000259" key="2">
    <source>
        <dbReference type="PROSITE" id="PS50104"/>
    </source>
</evidence>
<proteinExistence type="predicted"/>
<dbReference type="Pfam" id="PF13676">
    <property type="entry name" value="TIR_2"/>
    <property type="match status" value="1"/>
</dbReference>
<dbReference type="InterPro" id="IPR000157">
    <property type="entry name" value="TIR_dom"/>
</dbReference>
<evidence type="ECO:0000256" key="1">
    <source>
        <dbReference type="SAM" id="MobiDB-lite"/>
    </source>
</evidence>
<dbReference type="SUPFAM" id="SSF52200">
    <property type="entry name" value="Toll/Interleukin receptor TIR domain"/>
    <property type="match status" value="1"/>
</dbReference>
<dbReference type="InterPro" id="IPR035897">
    <property type="entry name" value="Toll_tir_struct_dom_sf"/>
</dbReference>
<evidence type="ECO:0000313" key="4">
    <source>
        <dbReference type="Proteomes" id="UP001500016"/>
    </source>
</evidence>
<dbReference type="Proteomes" id="UP001500016">
    <property type="component" value="Unassembled WGS sequence"/>
</dbReference>